<dbReference type="InterPro" id="IPR036868">
    <property type="entry name" value="TusA-like_sf"/>
</dbReference>
<comment type="caution">
    <text evidence="2">The sequence shown here is derived from an EMBL/GenBank/DDBJ whole genome shotgun (WGS) entry which is preliminary data.</text>
</comment>
<organism evidence="2 3">
    <name type="scientific">Pseudoalteromonas luteoviolacea (strain 2ta16)</name>
    <dbReference type="NCBI Taxonomy" id="1353533"/>
    <lineage>
        <taxon>Bacteria</taxon>
        <taxon>Pseudomonadati</taxon>
        <taxon>Pseudomonadota</taxon>
        <taxon>Gammaproteobacteria</taxon>
        <taxon>Alteromonadales</taxon>
        <taxon>Pseudoalteromonadaceae</taxon>
        <taxon>Pseudoalteromonas</taxon>
    </lineage>
</organism>
<feature type="domain" description="UPF0033" evidence="1">
    <location>
        <begin position="10"/>
        <end position="71"/>
    </location>
</feature>
<dbReference type="GeneID" id="29919019"/>
<dbReference type="Proteomes" id="UP000017820">
    <property type="component" value="Unassembled WGS sequence"/>
</dbReference>
<dbReference type="EMBL" id="AUSV01000133">
    <property type="protein sequence ID" value="ESP90882.1"/>
    <property type="molecule type" value="Genomic_DNA"/>
</dbReference>
<reference evidence="2 3" key="1">
    <citation type="submission" date="2013-07" db="EMBL/GenBank/DDBJ databases">
        <title>Draft genome sequence of Pseudoalteromonas luteoviolacea 2ta16.</title>
        <authorList>
            <person name="Allen E.E."/>
            <person name="Azam F."/>
            <person name="Podell S."/>
        </authorList>
    </citation>
    <scope>NUCLEOTIDE SEQUENCE [LARGE SCALE GENOMIC DNA]</scope>
    <source>
        <strain evidence="2 3">2ta16</strain>
    </source>
</reference>
<dbReference type="Pfam" id="PF01206">
    <property type="entry name" value="TusA"/>
    <property type="match status" value="1"/>
</dbReference>
<gene>
    <name evidence="2" type="ORF">PL2TA16_01273</name>
</gene>
<protein>
    <recommendedName>
        <fullName evidence="1">UPF0033 domain-containing protein</fullName>
    </recommendedName>
</protein>
<name>V4J6E8_PSEL2</name>
<evidence type="ECO:0000313" key="3">
    <source>
        <dbReference type="Proteomes" id="UP000017820"/>
    </source>
</evidence>
<dbReference type="RefSeq" id="WP_023401528.1">
    <property type="nucleotide sequence ID" value="NZ_AUSV01000133.1"/>
</dbReference>
<accession>V4J6E8</accession>
<sequence length="79" mass="9542">MKVQNIELTTIDLRHYNCPQLFVQFKWQLKNLNIGKIRFICSRTQDLSDIKRYLSRQAYRHVLTEEGNFNFIEVHITDV</sequence>
<evidence type="ECO:0000259" key="1">
    <source>
        <dbReference type="Pfam" id="PF01206"/>
    </source>
</evidence>
<proteinExistence type="predicted"/>
<dbReference type="Gene3D" id="3.30.110.40">
    <property type="entry name" value="TusA-like domain"/>
    <property type="match status" value="1"/>
</dbReference>
<dbReference type="InterPro" id="IPR001455">
    <property type="entry name" value="TusA-like"/>
</dbReference>
<dbReference type="SUPFAM" id="SSF64307">
    <property type="entry name" value="SirA-like"/>
    <property type="match status" value="1"/>
</dbReference>
<dbReference type="AlphaFoldDB" id="V4J6E8"/>
<evidence type="ECO:0000313" key="2">
    <source>
        <dbReference type="EMBL" id="ESP90882.1"/>
    </source>
</evidence>